<protein>
    <submittedName>
        <fullName evidence="2">Uncharacterized protein</fullName>
    </submittedName>
</protein>
<accession>A0AAV7E8Z7</accession>
<evidence type="ECO:0000256" key="1">
    <source>
        <dbReference type="SAM" id="MobiDB-lite"/>
    </source>
</evidence>
<feature type="compositionally biased region" description="Basic residues" evidence="1">
    <location>
        <begin position="29"/>
        <end position="40"/>
    </location>
</feature>
<comment type="caution">
    <text evidence="2">The sequence shown here is derived from an EMBL/GenBank/DDBJ whole genome shotgun (WGS) entry which is preliminary data.</text>
</comment>
<evidence type="ECO:0000313" key="3">
    <source>
        <dbReference type="Proteomes" id="UP000825729"/>
    </source>
</evidence>
<organism evidence="2 3">
    <name type="scientific">Aristolochia fimbriata</name>
    <name type="common">White veined hardy Dutchman's pipe vine</name>
    <dbReference type="NCBI Taxonomy" id="158543"/>
    <lineage>
        <taxon>Eukaryota</taxon>
        <taxon>Viridiplantae</taxon>
        <taxon>Streptophyta</taxon>
        <taxon>Embryophyta</taxon>
        <taxon>Tracheophyta</taxon>
        <taxon>Spermatophyta</taxon>
        <taxon>Magnoliopsida</taxon>
        <taxon>Magnoliidae</taxon>
        <taxon>Piperales</taxon>
        <taxon>Aristolochiaceae</taxon>
        <taxon>Aristolochia</taxon>
    </lineage>
</organism>
<feature type="region of interest" description="Disordered" evidence="1">
    <location>
        <begin position="91"/>
        <end position="170"/>
    </location>
</feature>
<dbReference type="Proteomes" id="UP000825729">
    <property type="component" value="Unassembled WGS sequence"/>
</dbReference>
<sequence length="170" mass="18331">MATGAGRCETPRRIRPPFATGPPTGSGGRPRRSGTKHNNNHWRDLQSPRTIEVFERKLHPRPLGQGYTCRRPRPTCFPPPCPAAPPLACGGRRGGAADWSPLPPRRGWLKNTLPQGRPARDAVVAPPPHPLRGSKSCPEAPGSRGPPRAVASVDRRPCSDCDPRSGGNTR</sequence>
<feature type="region of interest" description="Disordered" evidence="1">
    <location>
        <begin position="1"/>
        <end position="48"/>
    </location>
</feature>
<keyword evidence="3" id="KW-1185">Reference proteome</keyword>
<dbReference type="EMBL" id="JAINDJ010000006">
    <property type="protein sequence ID" value="KAG9444714.1"/>
    <property type="molecule type" value="Genomic_DNA"/>
</dbReference>
<dbReference type="AlphaFoldDB" id="A0AAV7E8Z7"/>
<feature type="compositionally biased region" description="Basic and acidic residues" evidence="1">
    <location>
        <begin position="153"/>
        <end position="163"/>
    </location>
</feature>
<gene>
    <name evidence="2" type="ORF">H6P81_016054</name>
</gene>
<evidence type="ECO:0000313" key="2">
    <source>
        <dbReference type="EMBL" id="KAG9444714.1"/>
    </source>
</evidence>
<proteinExistence type="predicted"/>
<name>A0AAV7E8Z7_ARIFI</name>
<reference evidence="2 3" key="1">
    <citation type="submission" date="2021-07" db="EMBL/GenBank/DDBJ databases">
        <title>The Aristolochia fimbriata genome: insights into angiosperm evolution, floral development and chemical biosynthesis.</title>
        <authorList>
            <person name="Jiao Y."/>
        </authorList>
    </citation>
    <scope>NUCLEOTIDE SEQUENCE [LARGE SCALE GENOMIC DNA]</scope>
    <source>
        <strain evidence="2">IBCAS-2021</strain>
        <tissue evidence="2">Leaf</tissue>
    </source>
</reference>